<evidence type="ECO:0000313" key="5">
    <source>
        <dbReference type="Proteomes" id="UP000193450"/>
    </source>
</evidence>
<accession>A0A1X9NFY2</accession>
<organism evidence="4 5">
    <name type="scientific">Oceanicoccus sagamiensis</name>
    <dbReference type="NCBI Taxonomy" id="716816"/>
    <lineage>
        <taxon>Bacteria</taxon>
        <taxon>Pseudomonadati</taxon>
        <taxon>Pseudomonadota</taxon>
        <taxon>Gammaproteobacteria</taxon>
        <taxon>Cellvibrionales</taxon>
        <taxon>Spongiibacteraceae</taxon>
        <taxon>Oceanicoccus</taxon>
    </lineage>
</organism>
<dbReference type="InterPro" id="IPR013424">
    <property type="entry name" value="Ice-binding_C"/>
</dbReference>
<reference evidence="4 5" key="1">
    <citation type="submission" date="2016-11" db="EMBL/GenBank/DDBJ databases">
        <title>Trade-off between light-utilization and light-protection in marine flavobacteria.</title>
        <authorList>
            <person name="Kumagai Y."/>
        </authorList>
    </citation>
    <scope>NUCLEOTIDE SEQUENCE [LARGE SCALE GENOMIC DNA]</scope>
    <source>
        <strain evidence="4 5">NBRC 107125</strain>
    </source>
</reference>
<dbReference type="NCBIfam" id="TIGR02595">
    <property type="entry name" value="PEP_CTERM"/>
    <property type="match status" value="1"/>
</dbReference>
<dbReference type="KEGG" id="osg:BST96_01610"/>
<protein>
    <recommendedName>
        <fullName evidence="6">PEP-CTERM protein-sorting domain-containing protein</fullName>
    </recommendedName>
</protein>
<dbReference type="EMBL" id="CP019343">
    <property type="protein sequence ID" value="ARN72913.1"/>
    <property type="molecule type" value="Genomic_DNA"/>
</dbReference>
<evidence type="ECO:0000313" key="4">
    <source>
        <dbReference type="EMBL" id="ARN72913.1"/>
    </source>
</evidence>
<dbReference type="RefSeq" id="WP_085757004.1">
    <property type="nucleotide sequence ID" value="NZ_CP019343.1"/>
</dbReference>
<feature type="signal peptide" evidence="1">
    <location>
        <begin position="1"/>
        <end position="19"/>
    </location>
</feature>
<evidence type="ECO:0000259" key="2">
    <source>
        <dbReference type="Pfam" id="PF07589"/>
    </source>
</evidence>
<evidence type="ECO:0000256" key="1">
    <source>
        <dbReference type="SAM" id="SignalP"/>
    </source>
</evidence>
<evidence type="ECO:0008006" key="6">
    <source>
        <dbReference type="Google" id="ProtNLM"/>
    </source>
</evidence>
<dbReference type="Pfam" id="PF07589">
    <property type="entry name" value="PEP-CTERM"/>
    <property type="match status" value="1"/>
</dbReference>
<dbReference type="Pfam" id="PF13448">
    <property type="entry name" value="DUF4114"/>
    <property type="match status" value="1"/>
</dbReference>
<dbReference type="InterPro" id="IPR025193">
    <property type="entry name" value="DUF4114"/>
</dbReference>
<proteinExistence type="predicted"/>
<keyword evidence="5" id="KW-1185">Reference proteome</keyword>
<keyword evidence="1" id="KW-0732">Signal</keyword>
<name>A0A1X9NFY2_9GAMM</name>
<gene>
    <name evidence="4" type="ORF">BST96_01610</name>
</gene>
<dbReference type="AlphaFoldDB" id="A0A1X9NFY2"/>
<dbReference type="OrthoDB" id="457055at2"/>
<feature type="domain" description="DUF4114" evidence="3">
    <location>
        <begin position="122"/>
        <end position="189"/>
    </location>
</feature>
<feature type="domain" description="Ice-binding protein C-terminal" evidence="2">
    <location>
        <begin position="192"/>
        <end position="213"/>
    </location>
</feature>
<sequence>MKHIITGLLAAACSFNAAAFTVNFLDTNPISFGSSWDGTDLLVGNVLGARSETAVLNQVDIATFSGTGAVSVILEEVAGYETRTTFGYYTGIDDGSGMTQLFSGADTNGAEASFDLGVVTDFGFYIDSNGPDRNPGIMYSDSLLNDGRHQMAIFEIVGEADTYIIGWEDLNISGSSDDDYQDMILRVKIQNVPEPGSIALLALGLIGLTIARKRV</sequence>
<feature type="chain" id="PRO_5012485543" description="PEP-CTERM protein-sorting domain-containing protein" evidence="1">
    <location>
        <begin position="20"/>
        <end position="215"/>
    </location>
</feature>
<evidence type="ECO:0000259" key="3">
    <source>
        <dbReference type="Pfam" id="PF13448"/>
    </source>
</evidence>
<dbReference type="STRING" id="716816.BST96_01610"/>
<dbReference type="Proteomes" id="UP000193450">
    <property type="component" value="Chromosome"/>
</dbReference>